<feature type="region of interest" description="Disordered" evidence="1">
    <location>
        <begin position="1"/>
        <end position="47"/>
    </location>
</feature>
<comment type="caution">
    <text evidence="2">The sequence shown here is derived from an EMBL/GenBank/DDBJ whole genome shotgun (WGS) entry which is preliminary data.</text>
</comment>
<proteinExistence type="predicted"/>
<organism evidence="2 3">
    <name type="scientific">Sphaerosporella brunnea</name>
    <dbReference type="NCBI Taxonomy" id="1250544"/>
    <lineage>
        <taxon>Eukaryota</taxon>
        <taxon>Fungi</taxon>
        <taxon>Dikarya</taxon>
        <taxon>Ascomycota</taxon>
        <taxon>Pezizomycotina</taxon>
        <taxon>Pezizomycetes</taxon>
        <taxon>Pezizales</taxon>
        <taxon>Pyronemataceae</taxon>
        <taxon>Sphaerosporella</taxon>
    </lineage>
</organism>
<dbReference type="EMBL" id="VXIS01000177">
    <property type="protein sequence ID" value="KAA8898840.1"/>
    <property type="molecule type" value="Genomic_DNA"/>
</dbReference>
<keyword evidence="3" id="KW-1185">Reference proteome</keyword>
<sequence length="230" mass="26063">MEQQPRQRTTRAQQPAQQTTRAQRPRQETAPPPPAGPGWAVEPEDPVQAQYRPARILPHMQPMTARNLENLPPARLRQFEQRQAELRRREIALRTQLPPTIIDTVDFGRELGALRYTGRGGHSGSYQYTVVTELSPRPDGRRRFVVDAIPYYDEDDIRSASAGDRRDTANLGYIPNASGNFSPVPNVGPLEIRNGRNVDQDGRMDTDFIGTWHNIPIPPPVPRVIRIGRR</sequence>
<accession>A0A5J5EPG5</accession>
<evidence type="ECO:0000256" key="1">
    <source>
        <dbReference type="SAM" id="MobiDB-lite"/>
    </source>
</evidence>
<evidence type="ECO:0000313" key="2">
    <source>
        <dbReference type="EMBL" id="KAA8898840.1"/>
    </source>
</evidence>
<feature type="compositionally biased region" description="Low complexity" evidence="1">
    <location>
        <begin position="1"/>
        <end position="22"/>
    </location>
</feature>
<protein>
    <submittedName>
        <fullName evidence="2">Uncharacterized protein</fullName>
    </submittedName>
</protein>
<dbReference type="InParanoid" id="A0A5J5EPG5"/>
<gene>
    <name evidence="2" type="ORF">FN846DRAFT_1023439</name>
</gene>
<reference evidence="2 3" key="1">
    <citation type="submission" date="2019-09" db="EMBL/GenBank/DDBJ databases">
        <title>Draft genome of the ectomycorrhizal ascomycete Sphaerosporella brunnea.</title>
        <authorList>
            <consortium name="DOE Joint Genome Institute"/>
            <person name="Benucci G.M."/>
            <person name="Marozzi G."/>
            <person name="Antonielli L."/>
            <person name="Sanchez S."/>
            <person name="Marco P."/>
            <person name="Wang X."/>
            <person name="Falini L.B."/>
            <person name="Barry K."/>
            <person name="Haridas S."/>
            <person name="Lipzen A."/>
            <person name="Labutti K."/>
            <person name="Grigoriev I.V."/>
            <person name="Murat C."/>
            <person name="Martin F."/>
            <person name="Albertini E."/>
            <person name="Donnini D."/>
            <person name="Bonito G."/>
        </authorList>
    </citation>
    <scope>NUCLEOTIDE SEQUENCE [LARGE SCALE GENOMIC DNA]</scope>
    <source>
        <strain evidence="2 3">Sb_GMNB300</strain>
    </source>
</reference>
<dbReference type="Proteomes" id="UP000326924">
    <property type="component" value="Unassembled WGS sequence"/>
</dbReference>
<evidence type="ECO:0000313" key="3">
    <source>
        <dbReference type="Proteomes" id="UP000326924"/>
    </source>
</evidence>
<name>A0A5J5EPG5_9PEZI</name>
<dbReference type="AlphaFoldDB" id="A0A5J5EPG5"/>